<dbReference type="EMBL" id="ABEU02000002">
    <property type="protein sequence ID" value="PNR59254.1"/>
    <property type="molecule type" value="Genomic_DNA"/>
</dbReference>
<reference evidence="4" key="3">
    <citation type="submission" date="2020-12" db="UniProtKB">
        <authorList>
            <consortium name="EnsemblPlants"/>
        </authorList>
    </citation>
    <scope>IDENTIFICATION</scope>
</reference>
<dbReference type="EnsemblPlants" id="Pp3c2_1641V3.1">
    <property type="protein sequence ID" value="PAC:32934708.CDS.1"/>
    <property type="gene ID" value="Pp3c2_1641"/>
</dbReference>
<gene>
    <name evidence="3" type="ORF">PHYPA_002045</name>
</gene>
<keyword evidence="5" id="KW-1185">Reference proteome</keyword>
<keyword evidence="2" id="KW-0732">Signal</keyword>
<name>A0A2K1KZQ1_PHYPA</name>
<dbReference type="InParanoid" id="A0A2K1KZQ1"/>
<feature type="chain" id="PRO_5036043102" evidence="2">
    <location>
        <begin position="30"/>
        <end position="96"/>
    </location>
</feature>
<feature type="signal peptide" evidence="2">
    <location>
        <begin position="1"/>
        <end position="29"/>
    </location>
</feature>
<proteinExistence type="predicted"/>
<evidence type="ECO:0000256" key="2">
    <source>
        <dbReference type="SAM" id="SignalP"/>
    </source>
</evidence>
<dbReference type="AlphaFoldDB" id="A0A2K1KZQ1"/>
<sequence>MGGRANQPHHAPLVHVLVMLDLELELGLGLDAASPPRGGHLVSHTRLRRPVALCSPRAPLTHASPSHSPGRCSARGGSPLTPCPGSTNTHHASMNE</sequence>
<dbReference type="Proteomes" id="UP000006727">
    <property type="component" value="Chromosome 2"/>
</dbReference>
<feature type="region of interest" description="Disordered" evidence="1">
    <location>
        <begin position="58"/>
        <end position="96"/>
    </location>
</feature>
<feature type="compositionally biased region" description="Polar residues" evidence="1">
    <location>
        <begin position="84"/>
        <end position="96"/>
    </location>
</feature>
<evidence type="ECO:0000256" key="1">
    <source>
        <dbReference type="SAM" id="MobiDB-lite"/>
    </source>
</evidence>
<reference evidence="3 5" key="2">
    <citation type="journal article" date="2018" name="Plant J.">
        <title>The Physcomitrella patens chromosome-scale assembly reveals moss genome structure and evolution.</title>
        <authorList>
            <person name="Lang D."/>
            <person name="Ullrich K.K."/>
            <person name="Murat F."/>
            <person name="Fuchs J."/>
            <person name="Jenkins J."/>
            <person name="Haas F.B."/>
            <person name="Piednoel M."/>
            <person name="Gundlach H."/>
            <person name="Van Bel M."/>
            <person name="Meyberg R."/>
            <person name="Vives C."/>
            <person name="Morata J."/>
            <person name="Symeonidi A."/>
            <person name="Hiss M."/>
            <person name="Muchero W."/>
            <person name="Kamisugi Y."/>
            <person name="Saleh O."/>
            <person name="Blanc G."/>
            <person name="Decker E.L."/>
            <person name="van Gessel N."/>
            <person name="Grimwood J."/>
            <person name="Hayes R.D."/>
            <person name="Graham S.W."/>
            <person name="Gunter L.E."/>
            <person name="McDaniel S.F."/>
            <person name="Hoernstein S.N.W."/>
            <person name="Larsson A."/>
            <person name="Li F.W."/>
            <person name="Perroud P.F."/>
            <person name="Phillips J."/>
            <person name="Ranjan P."/>
            <person name="Rokshar D.S."/>
            <person name="Rothfels C.J."/>
            <person name="Schneider L."/>
            <person name="Shu S."/>
            <person name="Stevenson D.W."/>
            <person name="Thummler F."/>
            <person name="Tillich M."/>
            <person name="Villarreal Aguilar J.C."/>
            <person name="Widiez T."/>
            <person name="Wong G.K."/>
            <person name="Wymore A."/>
            <person name="Zhang Y."/>
            <person name="Zimmer A.D."/>
            <person name="Quatrano R.S."/>
            <person name="Mayer K.F.X."/>
            <person name="Goodstein D."/>
            <person name="Casacuberta J.M."/>
            <person name="Vandepoele K."/>
            <person name="Reski R."/>
            <person name="Cuming A.C."/>
            <person name="Tuskan G.A."/>
            <person name="Maumus F."/>
            <person name="Salse J."/>
            <person name="Schmutz J."/>
            <person name="Rensing S.A."/>
        </authorList>
    </citation>
    <scope>NUCLEOTIDE SEQUENCE [LARGE SCALE GENOMIC DNA]</scope>
    <source>
        <strain evidence="4 5">cv. Gransden 2004</strain>
    </source>
</reference>
<dbReference type="Gramene" id="Pp3c2_1641V3.1">
    <property type="protein sequence ID" value="PAC:32934708.CDS.1"/>
    <property type="gene ID" value="Pp3c2_1641"/>
</dbReference>
<accession>A0A2K1KZQ1</accession>
<evidence type="ECO:0000313" key="4">
    <source>
        <dbReference type="EnsemblPlants" id="PAC:32934708.CDS.1"/>
    </source>
</evidence>
<organism evidence="3">
    <name type="scientific">Physcomitrium patens</name>
    <name type="common">Spreading-leaved earth moss</name>
    <name type="synonym">Physcomitrella patens</name>
    <dbReference type="NCBI Taxonomy" id="3218"/>
    <lineage>
        <taxon>Eukaryota</taxon>
        <taxon>Viridiplantae</taxon>
        <taxon>Streptophyta</taxon>
        <taxon>Embryophyta</taxon>
        <taxon>Bryophyta</taxon>
        <taxon>Bryophytina</taxon>
        <taxon>Bryopsida</taxon>
        <taxon>Funariidae</taxon>
        <taxon>Funariales</taxon>
        <taxon>Funariaceae</taxon>
        <taxon>Physcomitrium</taxon>
    </lineage>
</organism>
<reference evidence="3 5" key="1">
    <citation type="journal article" date="2008" name="Science">
        <title>The Physcomitrella genome reveals evolutionary insights into the conquest of land by plants.</title>
        <authorList>
            <person name="Rensing S."/>
            <person name="Lang D."/>
            <person name="Zimmer A."/>
            <person name="Terry A."/>
            <person name="Salamov A."/>
            <person name="Shapiro H."/>
            <person name="Nishiyama T."/>
            <person name="Perroud P.-F."/>
            <person name="Lindquist E."/>
            <person name="Kamisugi Y."/>
            <person name="Tanahashi T."/>
            <person name="Sakakibara K."/>
            <person name="Fujita T."/>
            <person name="Oishi K."/>
            <person name="Shin-I T."/>
            <person name="Kuroki Y."/>
            <person name="Toyoda A."/>
            <person name="Suzuki Y."/>
            <person name="Hashimoto A."/>
            <person name="Yamaguchi K."/>
            <person name="Sugano A."/>
            <person name="Kohara Y."/>
            <person name="Fujiyama A."/>
            <person name="Anterola A."/>
            <person name="Aoki S."/>
            <person name="Ashton N."/>
            <person name="Barbazuk W.B."/>
            <person name="Barker E."/>
            <person name="Bennetzen J."/>
            <person name="Bezanilla M."/>
            <person name="Blankenship R."/>
            <person name="Cho S.H."/>
            <person name="Dutcher S."/>
            <person name="Estelle M."/>
            <person name="Fawcett J.A."/>
            <person name="Gundlach H."/>
            <person name="Hanada K."/>
            <person name="Heyl A."/>
            <person name="Hicks K.A."/>
            <person name="Hugh J."/>
            <person name="Lohr M."/>
            <person name="Mayer K."/>
            <person name="Melkozernov A."/>
            <person name="Murata T."/>
            <person name="Nelson D."/>
            <person name="Pils B."/>
            <person name="Prigge M."/>
            <person name="Reiss B."/>
            <person name="Renner T."/>
            <person name="Rombauts S."/>
            <person name="Rushton P."/>
            <person name="Sanderfoot A."/>
            <person name="Schween G."/>
            <person name="Shiu S.-H."/>
            <person name="Stueber K."/>
            <person name="Theodoulou F.L."/>
            <person name="Tu H."/>
            <person name="Van de Peer Y."/>
            <person name="Verrier P.J."/>
            <person name="Waters E."/>
            <person name="Wood A."/>
            <person name="Yang L."/>
            <person name="Cove D."/>
            <person name="Cuming A."/>
            <person name="Hasebe M."/>
            <person name="Lucas S."/>
            <person name="Mishler D.B."/>
            <person name="Reski R."/>
            <person name="Grigoriev I."/>
            <person name="Quatrano R.S."/>
            <person name="Boore J.L."/>
        </authorList>
    </citation>
    <scope>NUCLEOTIDE SEQUENCE [LARGE SCALE GENOMIC DNA]</scope>
    <source>
        <strain evidence="4 5">cv. Gransden 2004</strain>
    </source>
</reference>
<protein>
    <submittedName>
        <fullName evidence="3 4">Uncharacterized protein</fullName>
    </submittedName>
</protein>
<evidence type="ECO:0000313" key="3">
    <source>
        <dbReference type="EMBL" id="PNR59254.1"/>
    </source>
</evidence>
<evidence type="ECO:0000313" key="5">
    <source>
        <dbReference type="Proteomes" id="UP000006727"/>
    </source>
</evidence>